<protein>
    <submittedName>
        <fullName evidence="1">Uncharacterized protein</fullName>
    </submittedName>
</protein>
<dbReference type="EMBL" id="BAAAVI010000004">
    <property type="protein sequence ID" value="GAA2851468.1"/>
    <property type="molecule type" value="Genomic_DNA"/>
</dbReference>
<accession>A0ABP6I7G2</accession>
<comment type="caution">
    <text evidence="1">The sequence shown here is derived from an EMBL/GenBank/DDBJ whole genome shotgun (WGS) entry which is preliminary data.</text>
</comment>
<evidence type="ECO:0000313" key="2">
    <source>
        <dbReference type="Proteomes" id="UP001500831"/>
    </source>
</evidence>
<organism evidence="1 2">
    <name type="scientific">Streptosporangium fragile</name>
    <dbReference type="NCBI Taxonomy" id="46186"/>
    <lineage>
        <taxon>Bacteria</taxon>
        <taxon>Bacillati</taxon>
        <taxon>Actinomycetota</taxon>
        <taxon>Actinomycetes</taxon>
        <taxon>Streptosporangiales</taxon>
        <taxon>Streptosporangiaceae</taxon>
        <taxon>Streptosporangium</taxon>
    </lineage>
</organism>
<reference evidence="2" key="1">
    <citation type="journal article" date="2019" name="Int. J. Syst. Evol. Microbiol.">
        <title>The Global Catalogue of Microorganisms (GCM) 10K type strain sequencing project: providing services to taxonomists for standard genome sequencing and annotation.</title>
        <authorList>
            <consortium name="The Broad Institute Genomics Platform"/>
            <consortium name="The Broad Institute Genome Sequencing Center for Infectious Disease"/>
            <person name="Wu L."/>
            <person name="Ma J."/>
        </authorList>
    </citation>
    <scope>NUCLEOTIDE SEQUENCE [LARGE SCALE GENOMIC DNA]</scope>
    <source>
        <strain evidence="2">JCM 6242</strain>
    </source>
</reference>
<dbReference type="Proteomes" id="UP001500831">
    <property type="component" value="Unassembled WGS sequence"/>
</dbReference>
<gene>
    <name evidence="1" type="ORF">GCM10010517_09080</name>
</gene>
<sequence>MQIVFLRFGAYHDGGSGLIHKASTRGRAGRGEVAGNEFIRWITAGFSGCFPRRASGGARRAVNLSGAPAAKGFR</sequence>
<evidence type="ECO:0000313" key="1">
    <source>
        <dbReference type="EMBL" id="GAA2851468.1"/>
    </source>
</evidence>
<keyword evidence="2" id="KW-1185">Reference proteome</keyword>
<name>A0ABP6I7G2_9ACTN</name>
<proteinExistence type="predicted"/>